<feature type="non-terminal residue" evidence="1">
    <location>
        <position position="55"/>
    </location>
</feature>
<organism evidence="1 2">
    <name type="scientific">Cirrhinus mrigala</name>
    <name type="common">Mrigala</name>
    <dbReference type="NCBI Taxonomy" id="683832"/>
    <lineage>
        <taxon>Eukaryota</taxon>
        <taxon>Metazoa</taxon>
        <taxon>Chordata</taxon>
        <taxon>Craniata</taxon>
        <taxon>Vertebrata</taxon>
        <taxon>Euteleostomi</taxon>
        <taxon>Actinopterygii</taxon>
        <taxon>Neopterygii</taxon>
        <taxon>Teleostei</taxon>
        <taxon>Ostariophysi</taxon>
        <taxon>Cypriniformes</taxon>
        <taxon>Cyprinidae</taxon>
        <taxon>Labeoninae</taxon>
        <taxon>Labeonini</taxon>
        <taxon>Cirrhinus</taxon>
    </lineage>
</organism>
<dbReference type="Proteomes" id="UP001529510">
    <property type="component" value="Unassembled WGS sequence"/>
</dbReference>
<gene>
    <name evidence="1" type="ORF">M9458_007567</name>
</gene>
<dbReference type="EMBL" id="JAMKFB020000003">
    <property type="protein sequence ID" value="KAL0199027.1"/>
    <property type="molecule type" value="Genomic_DNA"/>
</dbReference>
<evidence type="ECO:0000313" key="1">
    <source>
        <dbReference type="EMBL" id="KAL0199027.1"/>
    </source>
</evidence>
<evidence type="ECO:0000313" key="2">
    <source>
        <dbReference type="Proteomes" id="UP001529510"/>
    </source>
</evidence>
<reference evidence="1 2" key="1">
    <citation type="submission" date="2024-05" db="EMBL/GenBank/DDBJ databases">
        <title>Genome sequencing and assembly of Indian major carp, Cirrhinus mrigala (Hamilton, 1822).</title>
        <authorList>
            <person name="Mohindra V."/>
            <person name="Chowdhury L.M."/>
            <person name="Lal K."/>
            <person name="Jena J.K."/>
        </authorList>
    </citation>
    <scope>NUCLEOTIDE SEQUENCE [LARGE SCALE GENOMIC DNA]</scope>
    <source>
        <strain evidence="1">CM1030</strain>
        <tissue evidence="1">Blood</tissue>
    </source>
</reference>
<feature type="non-terminal residue" evidence="1">
    <location>
        <position position="1"/>
    </location>
</feature>
<comment type="caution">
    <text evidence="1">The sequence shown here is derived from an EMBL/GenBank/DDBJ whole genome shotgun (WGS) entry which is preliminary data.</text>
</comment>
<sequence length="55" mass="5736">AMACDATSAASHSAVGVLQCFLRSADSSSSISKTSGLSDQIRSVLLNVLQRRTHT</sequence>
<accession>A0ABD0RKG5</accession>
<name>A0ABD0RKG5_CIRMR</name>
<protein>
    <submittedName>
        <fullName evidence="1">Uncharacterized protein</fullName>
    </submittedName>
</protein>
<proteinExistence type="predicted"/>
<dbReference type="AlphaFoldDB" id="A0ABD0RKG5"/>
<keyword evidence="2" id="KW-1185">Reference proteome</keyword>